<accession>A0A9K3KS99</accession>
<protein>
    <submittedName>
        <fullName evidence="4">Uncharacterized protein</fullName>
    </submittedName>
</protein>
<feature type="region of interest" description="Disordered" evidence="1">
    <location>
        <begin position="62"/>
        <end position="143"/>
    </location>
</feature>
<keyword evidence="2" id="KW-1133">Transmembrane helix</keyword>
<name>A0A9K3KS99_9STRA</name>
<dbReference type="EMBL" id="JAGRRH010000019">
    <property type="protein sequence ID" value="KAG7348983.1"/>
    <property type="molecule type" value="Genomic_DNA"/>
</dbReference>
<dbReference type="OrthoDB" id="10555927at2759"/>
<feature type="chain" id="PRO_5039914692" evidence="3">
    <location>
        <begin position="24"/>
        <end position="579"/>
    </location>
</feature>
<evidence type="ECO:0000313" key="4">
    <source>
        <dbReference type="EMBL" id="KAG7348983.1"/>
    </source>
</evidence>
<evidence type="ECO:0000256" key="2">
    <source>
        <dbReference type="SAM" id="Phobius"/>
    </source>
</evidence>
<keyword evidence="3" id="KW-0732">Signal</keyword>
<dbReference type="Proteomes" id="UP000693970">
    <property type="component" value="Unassembled WGS sequence"/>
</dbReference>
<reference evidence="4" key="2">
    <citation type="submission" date="2021-04" db="EMBL/GenBank/DDBJ databases">
        <authorList>
            <person name="Podell S."/>
        </authorList>
    </citation>
    <scope>NUCLEOTIDE SEQUENCE</scope>
    <source>
        <strain evidence="4">Hildebrandi</strain>
    </source>
</reference>
<dbReference type="AlphaFoldDB" id="A0A9K3KS99"/>
<feature type="signal peptide" evidence="3">
    <location>
        <begin position="1"/>
        <end position="23"/>
    </location>
</feature>
<proteinExistence type="predicted"/>
<evidence type="ECO:0000256" key="3">
    <source>
        <dbReference type="SAM" id="SignalP"/>
    </source>
</evidence>
<reference evidence="4" key="1">
    <citation type="journal article" date="2021" name="Sci. Rep.">
        <title>Diploid genomic architecture of Nitzschia inconspicua, an elite biomass production diatom.</title>
        <authorList>
            <person name="Oliver A."/>
            <person name="Podell S."/>
            <person name="Pinowska A."/>
            <person name="Traller J.C."/>
            <person name="Smith S.R."/>
            <person name="McClure R."/>
            <person name="Beliaev A."/>
            <person name="Bohutskyi P."/>
            <person name="Hill E.A."/>
            <person name="Rabines A."/>
            <person name="Zheng H."/>
            <person name="Allen L.Z."/>
            <person name="Kuo A."/>
            <person name="Grigoriev I.V."/>
            <person name="Allen A.E."/>
            <person name="Hazlebeck D."/>
            <person name="Allen E.E."/>
        </authorList>
    </citation>
    <scope>NUCLEOTIDE SEQUENCE</scope>
    <source>
        <strain evidence="4">Hildebrandi</strain>
    </source>
</reference>
<feature type="region of interest" description="Disordered" evidence="1">
    <location>
        <begin position="533"/>
        <end position="579"/>
    </location>
</feature>
<keyword evidence="2" id="KW-0472">Membrane</keyword>
<organism evidence="4 5">
    <name type="scientific">Nitzschia inconspicua</name>
    <dbReference type="NCBI Taxonomy" id="303405"/>
    <lineage>
        <taxon>Eukaryota</taxon>
        <taxon>Sar</taxon>
        <taxon>Stramenopiles</taxon>
        <taxon>Ochrophyta</taxon>
        <taxon>Bacillariophyta</taxon>
        <taxon>Bacillariophyceae</taxon>
        <taxon>Bacillariophycidae</taxon>
        <taxon>Bacillariales</taxon>
        <taxon>Bacillariaceae</taxon>
        <taxon>Nitzschia</taxon>
    </lineage>
</organism>
<gene>
    <name evidence="4" type="ORF">IV203_011580</name>
</gene>
<feature type="compositionally biased region" description="Acidic residues" evidence="1">
    <location>
        <begin position="392"/>
        <end position="404"/>
    </location>
</feature>
<feature type="compositionally biased region" description="Acidic residues" evidence="1">
    <location>
        <begin position="412"/>
        <end position="428"/>
    </location>
</feature>
<evidence type="ECO:0000313" key="5">
    <source>
        <dbReference type="Proteomes" id="UP000693970"/>
    </source>
</evidence>
<evidence type="ECO:0000256" key="1">
    <source>
        <dbReference type="SAM" id="MobiDB-lite"/>
    </source>
</evidence>
<keyword evidence="5" id="KW-1185">Reference proteome</keyword>
<feature type="region of interest" description="Disordered" evidence="1">
    <location>
        <begin position="391"/>
        <end position="437"/>
    </location>
</feature>
<feature type="transmembrane region" description="Helical" evidence="2">
    <location>
        <begin position="507"/>
        <end position="527"/>
    </location>
</feature>
<comment type="caution">
    <text evidence="4">The sequence shown here is derived from an EMBL/GenBank/DDBJ whole genome shotgun (WGS) entry which is preliminary data.</text>
</comment>
<feature type="compositionally biased region" description="Acidic residues" evidence="1">
    <location>
        <begin position="66"/>
        <end position="143"/>
    </location>
</feature>
<keyword evidence="2" id="KW-0812">Transmembrane</keyword>
<sequence length="579" mass="65282">MTSTKFLLAALCNVVIMLAMVDASSVRRGQGTVLKVEDLANMDMTELLRNAVKVDDIDTRKRILQEDEDGEEGEGDDRQDEAQEEGNEEENPEEEGDDVDEQQVEEDEQDNEEEEEEQEDMADEEAEVEEDVEDDDEEEEEDELLQLRFLKCGAFTIQPNDEEITGYLATQESIVFFTVGYGDDDYERELYMTTLENWVRASTGYQDVCHKMDEDDVNTIFSTITDTTFAELYSEHAWYSGFNCLEDGYGFGSQLFLNEECTTYAPVMSNYYPFPEGTVIEAAAEGDDAVEEEEQQEMEQEENANNVDYTYRVASDLTPYMIQNADYFLASIHYCERKEGAEGQDQEGADQDIEFCENIFGVSVDVVTCNLYGEEVDQNQQQQQQQQQQCECAEEEEVEEEGEGNADSAGEQAEEQGQQDEEGNEVEGNEGQRKKRRRNQECQCADNGYQINYEQIGDVEASCATVRNILQIDQDSFNGMNAEYVVSTWNNVKDGHQPSSQSGNNNGWIIALVVVAAVVVVALIAFAGGRSRKKTESEASRAEPLVNSANKPPRKKKESIEIYFQGSKRETSADLGSQS</sequence>